<feature type="transmembrane region" description="Helical" evidence="2">
    <location>
        <begin position="2453"/>
        <end position="2474"/>
    </location>
</feature>
<dbReference type="Gene3D" id="1.10.287.70">
    <property type="match status" value="1"/>
</dbReference>
<dbReference type="PANTHER" id="PTHR47331">
    <property type="entry name" value="PHD-TYPE DOMAIN-CONTAINING PROTEIN"/>
    <property type="match status" value="1"/>
</dbReference>
<dbReference type="PROSITE" id="PS51886">
    <property type="entry name" value="TLDC"/>
    <property type="match status" value="1"/>
</dbReference>
<dbReference type="SUPFAM" id="SSF49265">
    <property type="entry name" value="Fibronectin type III"/>
    <property type="match status" value="6"/>
</dbReference>
<feature type="domain" description="Fibronectin type-III" evidence="5">
    <location>
        <begin position="2212"/>
        <end position="2318"/>
    </location>
</feature>
<dbReference type="PROSITE" id="PS50853">
    <property type="entry name" value="FN3"/>
    <property type="match status" value="8"/>
</dbReference>
<dbReference type="GO" id="GO:0003676">
    <property type="term" value="F:nucleic acid binding"/>
    <property type="evidence" value="ECO:0007669"/>
    <property type="project" value="InterPro"/>
</dbReference>
<dbReference type="InterPro" id="IPR000998">
    <property type="entry name" value="MAM_dom"/>
</dbReference>
<dbReference type="Gene3D" id="2.60.40.10">
    <property type="entry name" value="Immunoglobulins"/>
    <property type="match status" value="8"/>
</dbReference>
<evidence type="ECO:0000256" key="1">
    <source>
        <dbReference type="ARBA" id="ARBA00022737"/>
    </source>
</evidence>
<accession>A0A2B4S8K6</accession>
<dbReference type="STRING" id="50429.A0A2B4S8K6"/>
<dbReference type="InterPro" id="IPR006571">
    <property type="entry name" value="TLDc_dom"/>
</dbReference>
<feature type="domain" description="Fibronectin type-III" evidence="5">
    <location>
        <begin position="1618"/>
        <end position="1711"/>
    </location>
</feature>
<feature type="domain" description="F5/8 type C" evidence="3">
    <location>
        <begin position="876"/>
        <end position="969"/>
    </location>
</feature>
<dbReference type="Pfam" id="PF00041">
    <property type="entry name" value="fn3"/>
    <property type="match status" value="7"/>
</dbReference>
<feature type="domain" description="Fibronectin type-III" evidence="5">
    <location>
        <begin position="1713"/>
        <end position="1814"/>
    </location>
</feature>
<dbReference type="InterPro" id="IPR001584">
    <property type="entry name" value="Integrase_cat-core"/>
</dbReference>
<dbReference type="Pfam" id="PF18701">
    <property type="entry name" value="DUF5641"/>
    <property type="match status" value="1"/>
</dbReference>
<dbReference type="InterPro" id="IPR003961">
    <property type="entry name" value="FN3_dom"/>
</dbReference>
<evidence type="ECO:0000259" key="6">
    <source>
        <dbReference type="PROSITE" id="PS50994"/>
    </source>
</evidence>
<dbReference type="Gene3D" id="2.60.120.260">
    <property type="entry name" value="Galactose-binding domain-like"/>
    <property type="match status" value="3"/>
</dbReference>
<keyword evidence="2" id="KW-0812">Transmembrane</keyword>
<dbReference type="Gene3D" id="2.60.120.200">
    <property type="match status" value="1"/>
</dbReference>
<keyword evidence="2" id="KW-1133">Transmembrane helix</keyword>
<proteinExistence type="predicted"/>
<feature type="domain" description="Integrase catalytic" evidence="6">
    <location>
        <begin position="166"/>
        <end position="296"/>
    </location>
</feature>
<evidence type="ECO:0000256" key="2">
    <source>
        <dbReference type="SAM" id="Phobius"/>
    </source>
</evidence>
<feature type="domain" description="Fibronectin type-III" evidence="5">
    <location>
        <begin position="2113"/>
        <end position="2208"/>
    </location>
</feature>
<dbReference type="PROSITE" id="PS50022">
    <property type="entry name" value="FA58C_3"/>
    <property type="match status" value="2"/>
</dbReference>
<dbReference type="SMART" id="SM00060">
    <property type="entry name" value="FN3"/>
    <property type="match status" value="8"/>
</dbReference>
<dbReference type="GO" id="GO:0015074">
    <property type="term" value="P:DNA integration"/>
    <property type="evidence" value="ECO:0007669"/>
    <property type="project" value="InterPro"/>
</dbReference>
<protein>
    <submittedName>
        <fullName evidence="8">Protein sidekick-1</fullName>
    </submittedName>
</protein>
<feature type="domain" description="F5/8 type C" evidence="3">
    <location>
        <begin position="489"/>
        <end position="570"/>
    </location>
</feature>
<dbReference type="Gene3D" id="3.30.420.10">
    <property type="entry name" value="Ribonuclease H-like superfamily/Ribonuclease H"/>
    <property type="match status" value="1"/>
</dbReference>
<dbReference type="SUPFAM" id="SSF53098">
    <property type="entry name" value="Ribonuclease H-like"/>
    <property type="match status" value="1"/>
</dbReference>
<dbReference type="InterPro" id="IPR040676">
    <property type="entry name" value="DUF5641"/>
</dbReference>
<evidence type="ECO:0000259" key="5">
    <source>
        <dbReference type="PROSITE" id="PS50853"/>
    </source>
</evidence>
<gene>
    <name evidence="8" type="primary">Sdk1</name>
    <name evidence="8" type="ORF">AWC38_SpisGene8306</name>
</gene>
<dbReference type="InterPro" id="IPR036116">
    <property type="entry name" value="FN3_sf"/>
</dbReference>
<name>A0A2B4S8K6_STYPI</name>
<feature type="transmembrane region" description="Helical" evidence="2">
    <location>
        <begin position="2519"/>
        <end position="2548"/>
    </location>
</feature>
<dbReference type="PROSITE" id="PS50994">
    <property type="entry name" value="INTEGRASE"/>
    <property type="match status" value="1"/>
</dbReference>
<evidence type="ECO:0000313" key="8">
    <source>
        <dbReference type="EMBL" id="PFX27004.1"/>
    </source>
</evidence>
<dbReference type="EMBL" id="LSMT01000113">
    <property type="protein sequence ID" value="PFX27004.1"/>
    <property type="molecule type" value="Genomic_DNA"/>
</dbReference>
<keyword evidence="1" id="KW-0677">Repeat</keyword>
<dbReference type="FunFam" id="2.60.40.10:FF:000028">
    <property type="entry name" value="Neuronal cell adhesion molecule"/>
    <property type="match status" value="1"/>
</dbReference>
<feature type="domain" description="Fibronectin type-III" evidence="5">
    <location>
        <begin position="1412"/>
        <end position="1513"/>
    </location>
</feature>
<dbReference type="InterPro" id="IPR000421">
    <property type="entry name" value="FA58C"/>
</dbReference>
<sequence>MKMNPLPERQTMGLSAADLEETSLDLCKQAQIESFKDDYKDLQANPALSSNSSLLLLQPVLVDGIIRVGGRLIKTPIPFEAKHQALLSPVYPLSRLLVQDVHERHFHIGRKHTLALVRQHFWILQGSVKRGRVTEKRWGCIFMCLTTWAVHLEVAGDLSTYSCIMTLRRFRGRRGNPKTIRSENGTNFVGANKELGEALKSLSQERITGELAREGITWYFNSPSSPPMGGIFESMVKQVKRAMKNVINDQVLPQETLHTVLVETEAIVNSRPLTPVSDDLNDFEALKPNHFLIGRTSPNSPPGRFEEREINSRKRWRMVQALADMIWRRWRKEYLPTLTVRPKWNKERRNLKEGDLILMKVDDAPRSHWPLGRILKTFPGKDGSSGPRKSRDSFLFLLSNDNDKELAVKLDIKNSSLAIHNDPSYGPWFGNGDLIISDMAAYNINSSSNLGEAYSLPDGVTYGSDEAGNYLAGSRYFMPKEVEVFHVECFHPLGMTNGEIANGQITQVMGNYTNNHAPWQARLNNSPGNTWIPERKKAKLVVDLGSLRRILAVDAHGNRNASNPRFSSWFLPTDVSLWRPDLTLDDESSIKRFIFLPSVVTRKLLVHTKDCHVECAFAMEIYGCSAGSCQEELPIKKFTASSFAPSHEPSVARFNSSCWKPSGAANGTEDYLEVDLGMVKALSAITMFPKINIQFNLLYSTEDMAIMSSGRYPFNETGLLISNSAKALRGQYHSTKDAQVETRYPFTSMSWTRVTFRLTKNYNTFIYLNNKKGDQDKYHTTAPYESNLARVLNLASMSSWGNVSSTQMWAVENIQLSDVSLWIKSNGDDFPENTLPVLLDKCNFDNSPCSWKIGNWTKRRGRVPSEGTGPCHLADCADNGSCEEELPLKKFTASSLAPSHEQSEALFSSFTCWNISGAGSGAEDYLEVDLGMVKVLSAVTTLTRGDIQYNLQYSTDGISWKYYLDFSGSTKLIFEAVVGDGFLGDIALDDVNLSTIACDHSPDYAKSYSQASTLEKSAIIGHLSSFKSSLLGKLRTAHGKNNSWVPCYRALLDGRDIESFYSNCGEEKETVTIVRVNNYIFGGYTDVGWSEVREKGVAVSKSAFLFGFKNNDPEGIEIFPLRNDKRHQAQRVKPHEGPTFGDGDLSLKTMSVGSSQTGNSFENWHGLSLFADADDFNISDIEVLYPKGDPKKIINLYDDAASYWPLDSVEDLKDRARLGWGQAHGAVSLVAKGLSGQAIQLDGASGWVDLGDLGTLYQVQMCTEDFSISMWMKYYSKGNGEDQTFLHFDNGLTVAELFYEATSKLVGVSLSTSSLKFCYRFPVAKGFWTHLGFSWKNDSKSLIIQKNGETLRDIHWQMCHSCSTPFANLWSLTLGAGCFPNASFDEIAVWTISLGKNRFSEIYNTYRVPSTPVSGLKARATGPYSVEVSWNTPSDEDIPGILVGYVVYYKETSTVRNNWRKEEVNNTEGPYPNFTITSLKAYTTYTVNVSTVILEGEGKSASINIATDEIGPSHPPTNVQVYNASSKSCDIRWSPVPKEYQNGVIIGFEIQYFNDHERVSKSKRQNISSVIYWYRLTGLDIYTKYHISVVGRTSAGPGNHSSNSRLICTTKAGSPSLPPQNIKGHDISARSIMVKWDPVPESDRNGVVREYHIRYGLAGNPYELRSMVTDGSLFKVLTGLKPFSNYSFEVAAKTVACSNYSEPIIVPTGELAPTTSPEITDFYNTSARSIFVKWRRPPEPIQGILRGYRIIYKNLNNSQSEDQNSTVDANTLFLEIRELEINSKYEIRVLAFTVADGNESEPVVVFTDSKVLPPPDRVPENLGLSNKTSTSCVLFWDGVANSYSDPDGVVVGYYIYYRKAASNGTFDKLDVEEDNITVFTVGNLEEYVEYEFSVIAYNIYGEGNASDTFHCKTEEDGRMDKGNSTAEYRHVTPSELNVQLTGSGSVRRKRAADFSWMLSDLDEYTLYIIRILMYTIGNSEYSIPLKIRTAEAAPSSPPTEVLAVKESSTSLLVTWSQVPSEDRNGEIRGFVIAYWLVDDPSDVQYVNMSTSTPSYNVSRRRKKRAADESFKYILTRLKIWTYYYVKVAAFTISRGPFSEPYKARTDEGVPCLPPQYVAFDVPGLTSLLAKWKPVPEHCRNGIILGYRVKYRRLDGVSGERVENTTADILYAFLYDLKIFANYSIGIVAFTGKGEGNSTFDLALPDNLGTKSTPTNLTAYNYTTTSSVNVTWGPIEDELILERILGYRVSYKAVRVGDQEVEEGDEPTYNITVRKDTFDVVLEGLDPYTRYQINVSGFSRKGDGPSAITAGDTCRCHKRLTTNYRLFPPYVNQFPLTHNGNISVDNMTGMLPQILHDLIVTCCQTCAAHGESYVDFMYNGTNGKAKRKSEREMKTLIEDSNDLSFPVYGWKWQENYGPDYRYIPLVESPGVAFIIIEPDDRSPAQRLLDEVFATWPYCVISSLLAAIAGIIMWFLDTKYNSQQFPRSFWCGSWNGFWWAFISMTTLGYGDKVPSAYISKLFAIVWILIGLILMSILSSALTSAVSSFVVQTNLTLYGTKEDHVPESIEIASGLFDPKNNMFRLFTYTVAGVVSLAILLGLILEFRQWFYARQREQLGDPDREKTKHLQEMRASVEDFYRNFKTNYFQMTKRHRSQLKSLETRLQDNNMPSSRASWPWSKIIIPGFFKSNYDGKTKSPTENIYGNPEAFLY</sequence>
<dbReference type="SMART" id="SM00584">
    <property type="entry name" value="TLDc"/>
    <property type="match status" value="1"/>
</dbReference>
<comment type="caution">
    <text evidence="8">The sequence shown here is derived from an EMBL/GenBank/DDBJ whole genome shotgun (WGS) entry which is preliminary data.</text>
</comment>
<evidence type="ECO:0000259" key="4">
    <source>
        <dbReference type="PROSITE" id="PS50060"/>
    </source>
</evidence>
<dbReference type="InterPro" id="IPR013099">
    <property type="entry name" value="K_chnl_dom"/>
</dbReference>
<dbReference type="SUPFAM" id="SSF49899">
    <property type="entry name" value="Concanavalin A-like lectins/glucanases"/>
    <property type="match status" value="1"/>
</dbReference>
<evidence type="ECO:0000313" key="9">
    <source>
        <dbReference type="Proteomes" id="UP000225706"/>
    </source>
</evidence>
<keyword evidence="2" id="KW-0472">Membrane</keyword>
<feature type="domain" description="Fibronectin type-III" evidence="5">
    <location>
        <begin position="1515"/>
        <end position="1613"/>
    </location>
</feature>
<dbReference type="SUPFAM" id="SSF81324">
    <property type="entry name" value="Voltage-gated potassium channels"/>
    <property type="match status" value="1"/>
</dbReference>
<dbReference type="SUPFAM" id="SSF49785">
    <property type="entry name" value="Galactose-binding domain-like"/>
    <property type="match status" value="2"/>
</dbReference>
<evidence type="ECO:0000259" key="3">
    <source>
        <dbReference type="PROSITE" id="PS50022"/>
    </source>
</evidence>
<keyword evidence="9" id="KW-1185">Reference proteome</keyword>
<reference evidence="9" key="1">
    <citation type="journal article" date="2017" name="bioRxiv">
        <title>Comparative analysis of the genomes of Stylophora pistillata and Acropora digitifera provides evidence for extensive differences between species of corals.</title>
        <authorList>
            <person name="Voolstra C.R."/>
            <person name="Li Y."/>
            <person name="Liew Y.J."/>
            <person name="Baumgarten S."/>
            <person name="Zoccola D."/>
            <person name="Flot J.-F."/>
            <person name="Tambutte S."/>
            <person name="Allemand D."/>
            <person name="Aranda M."/>
        </authorList>
    </citation>
    <scope>NUCLEOTIDE SEQUENCE [LARGE SCALE GENOMIC DNA]</scope>
</reference>
<evidence type="ECO:0000259" key="7">
    <source>
        <dbReference type="PROSITE" id="PS51886"/>
    </source>
</evidence>
<dbReference type="InterPro" id="IPR036397">
    <property type="entry name" value="RNaseH_sf"/>
</dbReference>
<feature type="transmembrane region" description="Helical" evidence="2">
    <location>
        <begin position="2582"/>
        <end position="2601"/>
    </location>
</feature>
<dbReference type="Pfam" id="PF07534">
    <property type="entry name" value="TLD"/>
    <property type="match status" value="1"/>
</dbReference>
<dbReference type="OrthoDB" id="5986392at2759"/>
<dbReference type="CDD" id="cd00063">
    <property type="entry name" value="FN3"/>
    <property type="match status" value="8"/>
</dbReference>
<dbReference type="InterPro" id="IPR013783">
    <property type="entry name" value="Ig-like_fold"/>
</dbReference>
<feature type="domain" description="MAM" evidence="4">
    <location>
        <begin position="840"/>
        <end position="1000"/>
    </location>
</feature>
<dbReference type="PANTHER" id="PTHR47331:SF1">
    <property type="entry name" value="GAG-LIKE PROTEIN"/>
    <property type="match status" value="1"/>
</dbReference>
<dbReference type="Proteomes" id="UP000225706">
    <property type="component" value="Unassembled WGS sequence"/>
</dbReference>
<dbReference type="InterPro" id="IPR012337">
    <property type="entry name" value="RNaseH-like_sf"/>
</dbReference>
<feature type="domain" description="Fibronectin type-III" evidence="5">
    <location>
        <begin position="1818"/>
        <end position="1916"/>
    </location>
</feature>
<dbReference type="InterPro" id="IPR008979">
    <property type="entry name" value="Galactose-bd-like_sf"/>
</dbReference>
<feature type="transmembrane region" description="Helical" evidence="2">
    <location>
        <begin position="2486"/>
        <end position="2507"/>
    </location>
</feature>
<dbReference type="PROSITE" id="PS50060">
    <property type="entry name" value="MAM_2"/>
    <property type="match status" value="1"/>
</dbReference>
<dbReference type="InterPro" id="IPR013320">
    <property type="entry name" value="ConA-like_dom_sf"/>
</dbReference>
<feature type="domain" description="Fibronectin type-III" evidence="5">
    <location>
        <begin position="1997"/>
        <end position="2108"/>
    </location>
</feature>
<organism evidence="8 9">
    <name type="scientific">Stylophora pistillata</name>
    <name type="common">Smooth cauliflower coral</name>
    <dbReference type="NCBI Taxonomy" id="50429"/>
    <lineage>
        <taxon>Eukaryota</taxon>
        <taxon>Metazoa</taxon>
        <taxon>Cnidaria</taxon>
        <taxon>Anthozoa</taxon>
        <taxon>Hexacorallia</taxon>
        <taxon>Scleractinia</taxon>
        <taxon>Astrocoeniina</taxon>
        <taxon>Pocilloporidae</taxon>
        <taxon>Stylophora</taxon>
    </lineage>
</organism>
<feature type="domain" description="TLDc" evidence="7">
    <location>
        <begin position="1013"/>
        <end position="1187"/>
    </location>
</feature>
<dbReference type="Pfam" id="PF07885">
    <property type="entry name" value="Ion_trans_2"/>
    <property type="match status" value="1"/>
</dbReference>
<dbReference type="GO" id="GO:0016020">
    <property type="term" value="C:membrane"/>
    <property type="evidence" value="ECO:0007669"/>
    <property type="project" value="InterPro"/>
</dbReference>